<sequence length="151" mass="16745">MASSKVFGSARAEQSAPGFLFPEFLRLLGECRMTSRVNRRVELYQPIAQRVASEDVKAPTTADIELLARTKTEAALNVLVSIMQRETTNAFACVAAANAILDRGWGKPVQPLATDKAPLELLHRIERVIVHPMIRCSPLKTTQPTLLRLHK</sequence>
<name>A0ABY7MIR9_9BRAD</name>
<accession>A0ABY7MIR9</accession>
<organism evidence="1 2">
    <name type="scientific">Bradyrhizobium xenonodulans</name>
    <dbReference type="NCBI Taxonomy" id="2736875"/>
    <lineage>
        <taxon>Bacteria</taxon>
        <taxon>Pseudomonadati</taxon>
        <taxon>Pseudomonadota</taxon>
        <taxon>Alphaproteobacteria</taxon>
        <taxon>Hyphomicrobiales</taxon>
        <taxon>Nitrobacteraceae</taxon>
        <taxon>Bradyrhizobium</taxon>
    </lineage>
</organism>
<reference evidence="1" key="1">
    <citation type="submission" date="2021-12" db="EMBL/GenBank/DDBJ databases">
        <title>Bradyrhizobium xenonodulans sp. nov.</title>
        <authorList>
            <person name="Claassens R."/>
            <person name="Venter S.N."/>
            <person name="Beukes C.W."/>
            <person name="Stepkowski T."/>
            <person name="Steenkamp E.T."/>
        </authorList>
    </citation>
    <scope>NUCLEOTIDE SEQUENCE</scope>
    <source>
        <strain evidence="1">14AB</strain>
    </source>
</reference>
<proteinExistence type="predicted"/>
<evidence type="ECO:0000313" key="2">
    <source>
        <dbReference type="Proteomes" id="UP001179614"/>
    </source>
</evidence>
<keyword evidence="2" id="KW-1185">Reference proteome</keyword>
<evidence type="ECO:0000313" key="1">
    <source>
        <dbReference type="EMBL" id="WBL76562.1"/>
    </source>
</evidence>
<dbReference type="Proteomes" id="UP001179614">
    <property type="component" value="Chromosome"/>
</dbReference>
<gene>
    <name evidence="1" type="ORF">I3J27_26510</name>
</gene>
<dbReference type="RefSeq" id="WP_270161842.1">
    <property type="nucleotide sequence ID" value="NZ_CP089391.1"/>
</dbReference>
<dbReference type="EMBL" id="CP089391">
    <property type="protein sequence ID" value="WBL76562.1"/>
    <property type="molecule type" value="Genomic_DNA"/>
</dbReference>
<protein>
    <submittedName>
        <fullName evidence="1">Uncharacterized protein</fullName>
    </submittedName>
</protein>